<evidence type="ECO:0000313" key="1">
    <source>
        <dbReference type="EMBL" id="KAG8156075.1"/>
    </source>
</evidence>
<protein>
    <submittedName>
        <fullName evidence="1">Uncharacterized protein</fullName>
    </submittedName>
</protein>
<reference evidence="1 2" key="1">
    <citation type="journal article" date="2022" name="Nat. Ecol. Evol.">
        <title>A masculinizing supergene underlies an exaggerated male reproductive morph in a spider.</title>
        <authorList>
            <person name="Hendrickx F."/>
            <person name="De Corte Z."/>
            <person name="Sonet G."/>
            <person name="Van Belleghem S.M."/>
            <person name="Kostlbacher S."/>
            <person name="Vangestel C."/>
        </authorList>
    </citation>
    <scope>NUCLEOTIDE SEQUENCE [LARGE SCALE GENOMIC DNA]</scope>
    <source>
        <strain evidence="1">W744_W776</strain>
    </source>
</reference>
<dbReference type="Proteomes" id="UP000827092">
    <property type="component" value="Unassembled WGS sequence"/>
</dbReference>
<name>A0AAV6TDU8_9ARAC</name>
<accession>A0AAV6TDU8</accession>
<dbReference type="PANTHER" id="PTHR47188">
    <property type="entry name" value="PROTEIN TAR1"/>
    <property type="match status" value="1"/>
</dbReference>
<gene>
    <name evidence="1" type="ORF">JTE90_006438</name>
</gene>
<comment type="caution">
    <text evidence="1">The sequence shown here is derived from an EMBL/GenBank/DDBJ whole genome shotgun (WGS) entry which is preliminary data.</text>
</comment>
<sequence>MAIVRLSRATTPFMGPHERLPSDALTGRFGSSHSASSAYQKWAHWATLILSSSGLQSLQGGLLTHLKTATDLHQSFPLASSCPGIVHHLSGPNGVPLKLRHFHKWNARGSSGAPAREGTGIPDAADLRRPVLSFRRRAYSRPIDIAHMLTPWSVFQERVGISRAHPFTSKQFHVLLNSPSKFFATFPHGTCLLSVSRKYLALGGVYHPIKVGTSKQPDSKEIAPDRNLAAMGLPHPLWGNSPGQGDLLQSPFSGTLTPKPPHFSPRPLRAGDSALGFSPFTSPVTKGIPVGFFSSAYL</sequence>
<proteinExistence type="predicted"/>
<dbReference type="EMBL" id="JAFNEN010006343">
    <property type="protein sequence ID" value="KAG8156075.1"/>
    <property type="molecule type" value="Genomic_DNA"/>
</dbReference>
<dbReference type="AlphaFoldDB" id="A0AAV6TDU8"/>
<dbReference type="GO" id="GO:0043457">
    <property type="term" value="P:regulation of cellular respiration"/>
    <property type="evidence" value="ECO:0007669"/>
    <property type="project" value="InterPro"/>
</dbReference>
<organism evidence="1 2">
    <name type="scientific">Oedothorax gibbosus</name>
    <dbReference type="NCBI Taxonomy" id="931172"/>
    <lineage>
        <taxon>Eukaryota</taxon>
        <taxon>Metazoa</taxon>
        <taxon>Ecdysozoa</taxon>
        <taxon>Arthropoda</taxon>
        <taxon>Chelicerata</taxon>
        <taxon>Arachnida</taxon>
        <taxon>Araneae</taxon>
        <taxon>Araneomorphae</taxon>
        <taxon>Entelegynae</taxon>
        <taxon>Araneoidea</taxon>
        <taxon>Linyphiidae</taxon>
        <taxon>Erigoninae</taxon>
        <taxon>Oedothorax</taxon>
    </lineage>
</organism>
<dbReference type="InterPro" id="IPR044792">
    <property type="entry name" value="TAR1"/>
</dbReference>
<keyword evidence="2" id="KW-1185">Reference proteome</keyword>
<evidence type="ECO:0000313" key="2">
    <source>
        <dbReference type="Proteomes" id="UP000827092"/>
    </source>
</evidence>
<dbReference type="PANTHER" id="PTHR47188:SF1">
    <property type="entry name" value="PROTEIN TAR1"/>
    <property type="match status" value="1"/>
</dbReference>